<protein>
    <submittedName>
        <fullName evidence="1">Uncharacterized protein</fullName>
    </submittedName>
</protein>
<organism evidence="1 2">
    <name type="scientific">Chitinophaga niabensis</name>
    <dbReference type="NCBI Taxonomy" id="536979"/>
    <lineage>
        <taxon>Bacteria</taxon>
        <taxon>Pseudomonadati</taxon>
        <taxon>Bacteroidota</taxon>
        <taxon>Chitinophagia</taxon>
        <taxon>Chitinophagales</taxon>
        <taxon>Chitinophagaceae</taxon>
        <taxon>Chitinophaga</taxon>
    </lineage>
</organism>
<accession>A0A1N6JJW0</accession>
<dbReference type="OrthoDB" id="9976836at2"/>
<dbReference type="Proteomes" id="UP000185003">
    <property type="component" value="Unassembled WGS sequence"/>
</dbReference>
<gene>
    <name evidence="1" type="ORF">SAMN04488055_4086</name>
</gene>
<evidence type="ECO:0000313" key="1">
    <source>
        <dbReference type="EMBL" id="SIO44477.1"/>
    </source>
</evidence>
<dbReference type="AlphaFoldDB" id="A0A1N6JJW0"/>
<dbReference type="RefSeq" id="WP_074241460.1">
    <property type="nucleotide sequence ID" value="NZ_FSRA01000002.1"/>
</dbReference>
<name>A0A1N6JJW0_9BACT</name>
<evidence type="ECO:0000313" key="2">
    <source>
        <dbReference type="Proteomes" id="UP000185003"/>
    </source>
</evidence>
<dbReference type="STRING" id="536979.SAMN04488055_4086"/>
<proteinExistence type="predicted"/>
<reference evidence="1 2" key="1">
    <citation type="submission" date="2016-11" db="EMBL/GenBank/DDBJ databases">
        <authorList>
            <person name="Jaros S."/>
            <person name="Januszkiewicz K."/>
            <person name="Wedrychowicz H."/>
        </authorList>
    </citation>
    <scope>NUCLEOTIDE SEQUENCE [LARGE SCALE GENOMIC DNA]</scope>
    <source>
        <strain evidence="1 2">DSM 24787</strain>
    </source>
</reference>
<keyword evidence="2" id="KW-1185">Reference proteome</keyword>
<sequence>MQKLQSNNYGCQELDLQTASDVNGGLIDLGFLKLDFTNTNGKINIGITVDPNGLTNLPGGGGTGGLGNLLSPVTNLLNSLLGGLGGIALPI</sequence>
<dbReference type="EMBL" id="FSRA01000002">
    <property type="protein sequence ID" value="SIO44477.1"/>
    <property type="molecule type" value="Genomic_DNA"/>
</dbReference>